<sequence length="120" mass="13681">MIEFTDSFSQASVAEACTAFPELLKRLSLELTLPTFERPLDNNGHIIGPAAIEPPKALRKTVLYVCQRDMLGHLPKEIGFCRYQRQCDQYGTPEGEWQKILNGIYYNHGNNDHPSWSCHT</sequence>
<dbReference type="HOGENOM" id="CLU_2048154_0_0_6"/>
<organism evidence="1 2">
    <name type="scientific">Shewanella loihica (strain ATCC BAA-1088 / PV-4)</name>
    <dbReference type="NCBI Taxonomy" id="323850"/>
    <lineage>
        <taxon>Bacteria</taxon>
        <taxon>Pseudomonadati</taxon>
        <taxon>Pseudomonadota</taxon>
        <taxon>Gammaproteobacteria</taxon>
        <taxon>Alteromonadales</taxon>
        <taxon>Shewanellaceae</taxon>
        <taxon>Shewanella</taxon>
    </lineage>
</organism>
<dbReference type="EMBL" id="CP000606">
    <property type="protein sequence ID" value="ABO23126.1"/>
    <property type="molecule type" value="Genomic_DNA"/>
</dbReference>
<dbReference type="KEGG" id="slo:Shew_1256"/>
<evidence type="ECO:0000313" key="1">
    <source>
        <dbReference type="EMBL" id="ABO23126.1"/>
    </source>
</evidence>
<accession>A3QCC8</accession>
<name>A3QCC8_SHELP</name>
<reference evidence="1 2" key="1">
    <citation type="submission" date="2007-03" db="EMBL/GenBank/DDBJ databases">
        <title>Complete sequence of Shewanella loihica PV-4.</title>
        <authorList>
            <consortium name="US DOE Joint Genome Institute"/>
            <person name="Copeland A."/>
            <person name="Lucas S."/>
            <person name="Lapidus A."/>
            <person name="Barry K."/>
            <person name="Detter J.C."/>
            <person name="Glavina del Rio T."/>
            <person name="Hammon N."/>
            <person name="Israni S."/>
            <person name="Dalin E."/>
            <person name="Tice H."/>
            <person name="Pitluck S."/>
            <person name="Chain P."/>
            <person name="Malfatti S."/>
            <person name="Shin M."/>
            <person name="Vergez L."/>
            <person name="Schmutz J."/>
            <person name="Larimer F."/>
            <person name="Land M."/>
            <person name="Hauser L."/>
            <person name="Kyrpides N."/>
            <person name="Mikhailova N."/>
            <person name="Romine M.F."/>
            <person name="Serres G."/>
            <person name="Fredrickson J."/>
            <person name="Tiedje J."/>
            <person name="Richardson P."/>
        </authorList>
    </citation>
    <scope>NUCLEOTIDE SEQUENCE [LARGE SCALE GENOMIC DNA]</scope>
    <source>
        <strain evidence="2">ATCC BAA-1088 / PV-4</strain>
    </source>
</reference>
<dbReference type="Proteomes" id="UP000001558">
    <property type="component" value="Chromosome"/>
</dbReference>
<dbReference type="eggNOG" id="ENOG5031DWC">
    <property type="taxonomic scope" value="Bacteria"/>
</dbReference>
<proteinExistence type="predicted"/>
<dbReference type="STRING" id="323850.Shew_1256"/>
<gene>
    <name evidence="1" type="ordered locus">Shew_1256</name>
</gene>
<dbReference type="RefSeq" id="WP_011865058.1">
    <property type="nucleotide sequence ID" value="NC_009092.1"/>
</dbReference>
<evidence type="ECO:0000313" key="2">
    <source>
        <dbReference type="Proteomes" id="UP000001558"/>
    </source>
</evidence>
<dbReference type="AlphaFoldDB" id="A3QCC8"/>
<protein>
    <submittedName>
        <fullName evidence="1">Uncharacterized protein</fullName>
    </submittedName>
</protein>
<keyword evidence="2" id="KW-1185">Reference proteome</keyword>
<dbReference type="OrthoDB" id="5589158at2"/>